<feature type="non-terminal residue" evidence="2">
    <location>
        <position position="1"/>
    </location>
</feature>
<evidence type="ECO:0000313" key="3">
    <source>
        <dbReference type="Proteomes" id="UP001165060"/>
    </source>
</evidence>
<feature type="transmembrane region" description="Helical" evidence="1">
    <location>
        <begin position="63"/>
        <end position="81"/>
    </location>
</feature>
<accession>A0ABQ6MKM5</accession>
<sequence length="326" mass="34848">DFVVSIDGESYPLDPPRYEHPLSIPAGTDAAFEIVFMHAGTAFHEPLALVVAPPKKLFNSENVLIVAFASMFGLILVFGLYRCLTKKDGDADVVTEVKEFRKNVVAGGLNAADPITDSVNAFTIAKACSGQAVALIYFVLVAVSSVCAMYAVGVNVQQAGSLKKDLEGIKLGDDALEQQEAELAKKYPKVLAEGTESYVQMAKTVAAKAGVVQPVSSAAAPEDPAVVKEKAALSKLLLVLKLRLEVFQKKRQEKRVIAAVIQVFVEDLPITIVNVLFLVYKCSLGFLGRADEDELTDDADDACECGTELTKAATVTFVMITVATTA</sequence>
<gene>
    <name evidence="2" type="ORF">TeGR_g13218</name>
</gene>
<reference evidence="2 3" key="1">
    <citation type="journal article" date="2023" name="Commun. Biol.">
        <title>Genome analysis of Parmales, the sister group of diatoms, reveals the evolutionary specialization of diatoms from phago-mixotrophs to photoautotrophs.</title>
        <authorList>
            <person name="Ban H."/>
            <person name="Sato S."/>
            <person name="Yoshikawa S."/>
            <person name="Yamada K."/>
            <person name="Nakamura Y."/>
            <person name="Ichinomiya M."/>
            <person name="Sato N."/>
            <person name="Blanc-Mathieu R."/>
            <person name="Endo H."/>
            <person name="Kuwata A."/>
            <person name="Ogata H."/>
        </authorList>
    </citation>
    <scope>NUCLEOTIDE SEQUENCE [LARGE SCALE GENOMIC DNA]</scope>
</reference>
<evidence type="ECO:0008006" key="4">
    <source>
        <dbReference type="Google" id="ProtNLM"/>
    </source>
</evidence>
<dbReference type="Proteomes" id="UP001165060">
    <property type="component" value="Unassembled WGS sequence"/>
</dbReference>
<evidence type="ECO:0000256" key="1">
    <source>
        <dbReference type="SAM" id="Phobius"/>
    </source>
</evidence>
<organism evidence="2 3">
    <name type="scientific">Tetraparma gracilis</name>
    <dbReference type="NCBI Taxonomy" id="2962635"/>
    <lineage>
        <taxon>Eukaryota</taxon>
        <taxon>Sar</taxon>
        <taxon>Stramenopiles</taxon>
        <taxon>Ochrophyta</taxon>
        <taxon>Bolidophyceae</taxon>
        <taxon>Parmales</taxon>
        <taxon>Triparmaceae</taxon>
        <taxon>Tetraparma</taxon>
    </lineage>
</organism>
<dbReference type="EMBL" id="BRYB01004261">
    <property type="protein sequence ID" value="GMI28159.1"/>
    <property type="molecule type" value="Genomic_DNA"/>
</dbReference>
<keyword evidence="3" id="KW-1185">Reference proteome</keyword>
<keyword evidence="1" id="KW-1133">Transmembrane helix</keyword>
<keyword evidence="1" id="KW-0812">Transmembrane</keyword>
<keyword evidence="1" id="KW-0472">Membrane</keyword>
<feature type="non-terminal residue" evidence="2">
    <location>
        <position position="326"/>
    </location>
</feature>
<feature type="transmembrane region" description="Helical" evidence="1">
    <location>
        <begin position="132"/>
        <end position="153"/>
    </location>
</feature>
<evidence type="ECO:0000313" key="2">
    <source>
        <dbReference type="EMBL" id="GMI28159.1"/>
    </source>
</evidence>
<proteinExistence type="predicted"/>
<name>A0ABQ6MKM5_9STRA</name>
<protein>
    <recommendedName>
        <fullName evidence="4">H(+)-exporting diphosphatase</fullName>
    </recommendedName>
</protein>
<comment type="caution">
    <text evidence="2">The sequence shown here is derived from an EMBL/GenBank/DDBJ whole genome shotgun (WGS) entry which is preliminary data.</text>
</comment>